<keyword evidence="4" id="KW-0433">Leucine-rich repeat</keyword>
<dbReference type="InterPro" id="IPR000719">
    <property type="entry name" value="Prot_kinase_dom"/>
</dbReference>
<dbReference type="InterPro" id="IPR011009">
    <property type="entry name" value="Kinase-like_dom_sf"/>
</dbReference>
<dbReference type="SMART" id="SM00369">
    <property type="entry name" value="LRR_TYP"/>
    <property type="match status" value="9"/>
</dbReference>
<keyword evidence="7" id="KW-0677">Repeat</keyword>
<organism evidence="16 17">
    <name type="scientific">Gossypium hirsutum</name>
    <name type="common">Upland cotton</name>
    <name type="synonym">Gossypium mexicanum</name>
    <dbReference type="NCBI Taxonomy" id="3635"/>
    <lineage>
        <taxon>Eukaryota</taxon>
        <taxon>Viridiplantae</taxon>
        <taxon>Streptophyta</taxon>
        <taxon>Embryophyta</taxon>
        <taxon>Tracheophyta</taxon>
        <taxon>Spermatophyta</taxon>
        <taxon>Magnoliopsida</taxon>
        <taxon>eudicotyledons</taxon>
        <taxon>Gunneridae</taxon>
        <taxon>Pentapetalae</taxon>
        <taxon>rosids</taxon>
        <taxon>malvids</taxon>
        <taxon>Malvales</taxon>
        <taxon>Malvaceae</taxon>
        <taxon>Malvoideae</taxon>
        <taxon>Gossypium</taxon>
    </lineage>
</organism>
<feature type="signal peptide" evidence="14">
    <location>
        <begin position="1"/>
        <end position="27"/>
    </location>
</feature>
<sequence>MEITANAIIFFFLTLFTFNLVIPFCSAQHHSTVTLSEIQALTSFKRSVFSDPFGVLDGWDESTPSAPCDWRGVVCYNRRVFELRLPRLQLGGRLTDRLCELRELRKLSLHSNNFNGSIPDALSQCTLLRAVYFQYNSFTGNLPASVFNLTNLQILNVAHNYLSGKIAAVIQPSLRYIDLSSNDFSGEMLSNFSADSQLRLINFSYNRFSGEVPASIGNFQHLQYLWLDSNQLYGTLPSAIANCYSLIHLSVEDNMLKGLLPGSIVAVPNLQVLALSRNGLSGPVPETVFCKPSGNKTVSLKIVELGFNEFTGVIKPRNNGSCFAAPAMEVLDLHENHIHGGFPSWLTSLTTLKILDISGNFFTGSLPVEIGNLLNLQELRVANNSLSGSVPSQLLQCRSLNVVDFEGNRFSGNLPVFLTQIKTLKSLSLAGNLFSGSIPVGFGNISGLGTLNLSGNNLTGTVPEDILRLGNLSILNLSHNKFSGQIPNGVSDLSSLVVLNLSACGFSGKIPGNIGSLMKLTSLDLSKQQLSGELPIELFGLPNLQIVALNENKLSGDIPEGFSSLVGLQYLNLSCNVFTGQIPETFGFLHSLMVLSLSYNRISGMVPSELGNCSQLQVIQLRSNRLIGNVTADFSRLSRLKELDLGSNKLNGEIPEEIALQKQRKLILLIAMVVGGIGLFVVFCCGYIYSLLRWWKRWMTGEKKRSTGSASSGADRSRGSGENGGPKLVMFNNKITLAETLEATRQFDEENVLSRGRYGLVFKATFQDGMVLSIRRLVDGTIDETNFKKEAEMLGKVKHRNITVLRGYYAGPPDLRLLVYDYMPNGNLATLLQEASHQDGHMLNWPMLHLIALGIARGLSFLHSLSILHGDIKPQNVLFDPDFEAHLSEFGLEKLIMATPTEASTSSTAVGSLGYVAPEAALTGRLSKEADVYSFGIVLLEILTGRKPVMFSQDEEDIVKWVKKQLEKGQISELLEPGLLELDPESSEWEEFLLGVKVGLLCTAPEPLDRPAMADIVFMLEGCRVGAEVPSSADPTSLHSPA</sequence>
<feature type="transmembrane region" description="Helical" evidence="13">
    <location>
        <begin position="666"/>
        <end position="689"/>
    </location>
</feature>
<accession>A0A1U8MX51</accession>
<evidence type="ECO:0000256" key="9">
    <source>
        <dbReference type="ARBA" id="ARBA00023136"/>
    </source>
</evidence>
<feature type="domain" description="Protein kinase" evidence="15">
    <location>
        <begin position="747"/>
        <end position="1020"/>
    </location>
</feature>
<dbReference type="InterPro" id="IPR003591">
    <property type="entry name" value="Leu-rich_rpt_typical-subtyp"/>
</dbReference>
<evidence type="ECO:0000256" key="3">
    <source>
        <dbReference type="ARBA" id="ARBA00008684"/>
    </source>
</evidence>
<dbReference type="SUPFAM" id="SSF52047">
    <property type="entry name" value="RNI-like"/>
    <property type="match status" value="1"/>
</dbReference>
<comment type="similarity">
    <text evidence="3">Belongs to the protein kinase superfamily. Ser/Thr protein kinase family.</text>
</comment>
<dbReference type="PANTHER" id="PTHR27000">
    <property type="entry name" value="LEUCINE-RICH REPEAT RECEPTOR-LIKE PROTEIN KINASE FAMILY PROTEIN-RELATED"/>
    <property type="match status" value="1"/>
</dbReference>
<evidence type="ECO:0000256" key="14">
    <source>
        <dbReference type="SAM" id="SignalP"/>
    </source>
</evidence>
<dbReference type="PANTHER" id="PTHR27000:SF642">
    <property type="entry name" value="INACTIVE LEUCINE-RICH REPEAT RECEPTOR KINASE XIAO-RELATED"/>
    <property type="match status" value="1"/>
</dbReference>
<dbReference type="Gene3D" id="1.10.510.10">
    <property type="entry name" value="Transferase(Phosphotransferase) domain 1"/>
    <property type="match status" value="1"/>
</dbReference>
<dbReference type="GeneID" id="107942260"/>
<proteinExistence type="inferred from homology"/>
<feature type="chain" id="PRO_5046726685" evidence="14">
    <location>
        <begin position="28"/>
        <end position="1042"/>
    </location>
</feature>
<protein>
    <submittedName>
        <fullName evidence="17">Probable LRR receptor-like serine/threonine-protein kinase At4g36180 isoform X2</fullName>
    </submittedName>
</protein>
<comment type="subcellular location">
    <subcellularLocation>
        <location evidence="1">Cell membrane</location>
        <topology evidence="1">Single-pass membrane protein</topology>
    </subcellularLocation>
    <subcellularLocation>
        <location evidence="2">Membrane</location>
        <topology evidence="2">Single-pass type I membrane protein</topology>
    </subcellularLocation>
</comment>
<dbReference type="GO" id="GO:0004672">
    <property type="term" value="F:protein kinase activity"/>
    <property type="evidence" value="ECO:0007669"/>
    <property type="project" value="InterPro"/>
</dbReference>
<keyword evidence="11" id="KW-0325">Glycoprotein</keyword>
<evidence type="ECO:0000256" key="13">
    <source>
        <dbReference type="SAM" id="Phobius"/>
    </source>
</evidence>
<dbReference type="InterPro" id="IPR001611">
    <property type="entry name" value="Leu-rich_rpt"/>
</dbReference>
<dbReference type="SUPFAM" id="SSF52058">
    <property type="entry name" value="L domain-like"/>
    <property type="match status" value="1"/>
</dbReference>
<dbReference type="GO" id="GO:0005524">
    <property type="term" value="F:ATP binding"/>
    <property type="evidence" value="ECO:0007669"/>
    <property type="project" value="UniProtKB-KW"/>
</dbReference>
<dbReference type="RefSeq" id="XP_016731375.2">
    <property type="nucleotide sequence ID" value="XM_016875886.2"/>
</dbReference>
<name>A0A1U8MX51_GOSHI</name>
<evidence type="ECO:0000256" key="4">
    <source>
        <dbReference type="ARBA" id="ARBA00022614"/>
    </source>
</evidence>
<keyword evidence="8 13" id="KW-1133">Transmembrane helix</keyword>
<feature type="region of interest" description="Disordered" evidence="12">
    <location>
        <begin position="704"/>
        <end position="727"/>
    </location>
</feature>
<dbReference type="Pfam" id="PF00560">
    <property type="entry name" value="LRR_1"/>
    <property type="match status" value="10"/>
</dbReference>
<keyword evidence="10" id="KW-0675">Receptor</keyword>
<evidence type="ECO:0000256" key="5">
    <source>
        <dbReference type="ARBA" id="ARBA00022692"/>
    </source>
</evidence>
<dbReference type="PROSITE" id="PS00108">
    <property type="entry name" value="PROTEIN_KINASE_ST"/>
    <property type="match status" value="1"/>
</dbReference>
<dbReference type="Pfam" id="PF07714">
    <property type="entry name" value="PK_Tyr_Ser-Thr"/>
    <property type="match status" value="1"/>
</dbReference>
<dbReference type="Pfam" id="PF13855">
    <property type="entry name" value="LRR_8"/>
    <property type="match status" value="2"/>
</dbReference>
<dbReference type="Proteomes" id="UP000818029">
    <property type="component" value="Chromosome D06"/>
</dbReference>
<evidence type="ECO:0000256" key="1">
    <source>
        <dbReference type="ARBA" id="ARBA00004162"/>
    </source>
</evidence>
<dbReference type="PROSITE" id="PS50011">
    <property type="entry name" value="PROTEIN_KINASE_DOM"/>
    <property type="match status" value="1"/>
</dbReference>
<evidence type="ECO:0000256" key="6">
    <source>
        <dbReference type="ARBA" id="ARBA00022729"/>
    </source>
</evidence>
<dbReference type="AlphaFoldDB" id="A0A1U8MX51"/>
<dbReference type="SUPFAM" id="SSF56112">
    <property type="entry name" value="Protein kinase-like (PK-like)"/>
    <property type="match status" value="1"/>
</dbReference>
<evidence type="ECO:0000259" key="15">
    <source>
        <dbReference type="PROSITE" id="PS50011"/>
    </source>
</evidence>
<evidence type="ECO:0000313" key="16">
    <source>
        <dbReference type="Proteomes" id="UP000818029"/>
    </source>
</evidence>
<keyword evidence="16" id="KW-1185">Reference proteome</keyword>
<keyword evidence="6 14" id="KW-0732">Signal</keyword>
<dbReference type="InterPro" id="IPR032675">
    <property type="entry name" value="LRR_dom_sf"/>
</dbReference>
<evidence type="ECO:0000256" key="7">
    <source>
        <dbReference type="ARBA" id="ARBA00022737"/>
    </source>
</evidence>
<evidence type="ECO:0000256" key="8">
    <source>
        <dbReference type="ARBA" id="ARBA00022989"/>
    </source>
</evidence>
<keyword evidence="5 13" id="KW-0812">Transmembrane</keyword>
<evidence type="ECO:0000256" key="12">
    <source>
        <dbReference type="SAM" id="MobiDB-lite"/>
    </source>
</evidence>
<dbReference type="InterPro" id="IPR001245">
    <property type="entry name" value="Ser-Thr/Tyr_kinase_cat_dom"/>
</dbReference>
<reference evidence="16" key="1">
    <citation type="journal article" date="2020" name="Nat. Genet.">
        <title>Genomic diversifications of five Gossypium allopolyploid species and their impact on cotton improvement.</title>
        <authorList>
            <person name="Chen Z.J."/>
            <person name="Sreedasyam A."/>
            <person name="Ando A."/>
            <person name="Song Q."/>
            <person name="De Santiago L.M."/>
            <person name="Hulse-Kemp A.M."/>
            <person name="Ding M."/>
            <person name="Ye W."/>
            <person name="Kirkbride R.C."/>
            <person name="Jenkins J."/>
            <person name="Plott C."/>
            <person name="Lovell J."/>
            <person name="Lin Y.M."/>
            <person name="Vaughn R."/>
            <person name="Liu B."/>
            <person name="Simpson S."/>
            <person name="Scheffler B.E."/>
            <person name="Wen L."/>
            <person name="Saski C.A."/>
            <person name="Grover C.E."/>
            <person name="Hu G."/>
            <person name="Conover J.L."/>
            <person name="Carlson J.W."/>
            <person name="Shu S."/>
            <person name="Boston L.B."/>
            <person name="Williams M."/>
            <person name="Peterson D.G."/>
            <person name="McGee K."/>
            <person name="Jones D.C."/>
            <person name="Wendel J.F."/>
            <person name="Stelly D.M."/>
            <person name="Grimwood J."/>
            <person name="Schmutz J."/>
        </authorList>
    </citation>
    <scope>NUCLEOTIDE SEQUENCE [LARGE SCALE GENOMIC DNA]</scope>
    <source>
        <strain evidence="16">cv. TM-1</strain>
    </source>
</reference>
<dbReference type="InterPro" id="IPR008271">
    <property type="entry name" value="Ser/Thr_kinase_AS"/>
</dbReference>
<evidence type="ECO:0000256" key="11">
    <source>
        <dbReference type="ARBA" id="ARBA00023180"/>
    </source>
</evidence>
<reference evidence="17" key="2">
    <citation type="submission" date="2025-08" db="UniProtKB">
        <authorList>
            <consortium name="RefSeq"/>
        </authorList>
    </citation>
    <scope>IDENTIFICATION</scope>
</reference>
<evidence type="ECO:0000256" key="10">
    <source>
        <dbReference type="ARBA" id="ARBA00023170"/>
    </source>
</evidence>
<evidence type="ECO:0000313" key="17">
    <source>
        <dbReference type="RefSeq" id="XP_016731375.2"/>
    </source>
</evidence>
<evidence type="ECO:0000256" key="2">
    <source>
        <dbReference type="ARBA" id="ARBA00004479"/>
    </source>
</evidence>
<dbReference type="InterPro" id="IPR013210">
    <property type="entry name" value="LRR_N_plant-typ"/>
</dbReference>
<gene>
    <name evidence="17" type="primary">LOC107942260</name>
</gene>
<dbReference type="Gene3D" id="3.80.10.10">
    <property type="entry name" value="Ribonuclease Inhibitor"/>
    <property type="match status" value="4"/>
</dbReference>
<dbReference type="Pfam" id="PF08263">
    <property type="entry name" value="LRRNT_2"/>
    <property type="match status" value="1"/>
</dbReference>
<dbReference type="SMART" id="SM00220">
    <property type="entry name" value="S_TKc"/>
    <property type="match status" value="1"/>
</dbReference>
<keyword evidence="9 13" id="KW-0472">Membrane</keyword>
<dbReference type="GO" id="GO:0005886">
    <property type="term" value="C:plasma membrane"/>
    <property type="evidence" value="ECO:0007669"/>
    <property type="project" value="UniProtKB-SubCell"/>
</dbReference>
<dbReference type="Gene3D" id="3.30.200.20">
    <property type="entry name" value="Phosphorylase Kinase, domain 1"/>
    <property type="match status" value="1"/>
</dbReference>